<evidence type="ECO:0000313" key="3">
    <source>
        <dbReference type="Proteomes" id="UP001519460"/>
    </source>
</evidence>
<reference evidence="2 3" key="1">
    <citation type="journal article" date="2023" name="Sci. Data">
        <title>Genome assembly of the Korean intertidal mud-creeper Batillaria attramentaria.</title>
        <authorList>
            <person name="Patra A.K."/>
            <person name="Ho P.T."/>
            <person name="Jun S."/>
            <person name="Lee S.J."/>
            <person name="Kim Y."/>
            <person name="Won Y.J."/>
        </authorList>
    </citation>
    <scope>NUCLEOTIDE SEQUENCE [LARGE SCALE GENOMIC DNA]</scope>
    <source>
        <strain evidence="2">Wonlab-2016</strain>
    </source>
</reference>
<evidence type="ECO:0000256" key="1">
    <source>
        <dbReference type="SAM" id="MobiDB-lite"/>
    </source>
</evidence>
<proteinExistence type="predicted"/>
<feature type="compositionally biased region" description="Polar residues" evidence="1">
    <location>
        <begin position="40"/>
        <end position="55"/>
    </location>
</feature>
<comment type="caution">
    <text evidence="2">The sequence shown here is derived from an EMBL/GenBank/DDBJ whole genome shotgun (WGS) entry which is preliminary data.</text>
</comment>
<name>A0ABD0KQR6_9CAEN</name>
<sequence>MVIRHSFNFRYARETALRLYPLVTVKESDKEQRGKVTLTKPASNKNKLSSVPSLKSTPVQDLSFPFFLNPVSRLSLVLMFGGTHCLHRLNIAAANT</sequence>
<organism evidence="2 3">
    <name type="scientific">Batillaria attramentaria</name>
    <dbReference type="NCBI Taxonomy" id="370345"/>
    <lineage>
        <taxon>Eukaryota</taxon>
        <taxon>Metazoa</taxon>
        <taxon>Spiralia</taxon>
        <taxon>Lophotrochozoa</taxon>
        <taxon>Mollusca</taxon>
        <taxon>Gastropoda</taxon>
        <taxon>Caenogastropoda</taxon>
        <taxon>Sorbeoconcha</taxon>
        <taxon>Cerithioidea</taxon>
        <taxon>Batillariidae</taxon>
        <taxon>Batillaria</taxon>
    </lineage>
</organism>
<dbReference type="Proteomes" id="UP001519460">
    <property type="component" value="Unassembled WGS sequence"/>
</dbReference>
<feature type="region of interest" description="Disordered" evidence="1">
    <location>
        <begin position="30"/>
        <end position="55"/>
    </location>
</feature>
<dbReference type="AlphaFoldDB" id="A0ABD0KQR6"/>
<dbReference type="EMBL" id="JACVVK020000138">
    <property type="protein sequence ID" value="KAK7489436.1"/>
    <property type="molecule type" value="Genomic_DNA"/>
</dbReference>
<evidence type="ECO:0000313" key="2">
    <source>
        <dbReference type="EMBL" id="KAK7489436.1"/>
    </source>
</evidence>
<protein>
    <submittedName>
        <fullName evidence="2">Uncharacterized protein</fullName>
    </submittedName>
</protein>
<keyword evidence="3" id="KW-1185">Reference proteome</keyword>
<accession>A0ABD0KQR6</accession>
<gene>
    <name evidence="2" type="ORF">BaRGS_00019380</name>
</gene>